<organism evidence="5 6">
    <name type="scientific">Hymenobacter daecheongensis DSM 21074</name>
    <dbReference type="NCBI Taxonomy" id="1121955"/>
    <lineage>
        <taxon>Bacteria</taxon>
        <taxon>Pseudomonadati</taxon>
        <taxon>Bacteroidota</taxon>
        <taxon>Cytophagia</taxon>
        <taxon>Cytophagales</taxon>
        <taxon>Hymenobacteraceae</taxon>
        <taxon>Hymenobacter</taxon>
    </lineage>
</organism>
<dbReference type="PANTHER" id="PTHR30373:SF2">
    <property type="entry name" value="UPF0603 PROTEIN YGCG"/>
    <property type="match status" value="1"/>
</dbReference>
<dbReference type="PROSITE" id="PS51257">
    <property type="entry name" value="PROKAR_LIPOPROTEIN"/>
    <property type="match status" value="1"/>
</dbReference>
<evidence type="ECO:0000313" key="6">
    <source>
        <dbReference type="Proteomes" id="UP000184418"/>
    </source>
</evidence>
<dbReference type="EMBL" id="FQYN01000001">
    <property type="protein sequence ID" value="SHI38934.1"/>
    <property type="molecule type" value="Genomic_DNA"/>
</dbReference>
<dbReference type="STRING" id="1121955.SAMN02745146_0734"/>
<feature type="transmembrane region" description="Helical" evidence="2">
    <location>
        <begin position="229"/>
        <end position="249"/>
    </location>
</feature>
<dbReference type="Proteomes" id="UP000184418">
    <property type="component" value="Unassembled WGS sequence"/>
</dbReference>
<evidence type="ECO:0000313" key="5">
    <source>
        <dbReference type="EMBL" id="SHI38934.1"/>
    </source>
</evidence>
<dbReference type="Pfam" id="PF04536">
    <property type="entry name" value="TPM_phosphatase"/>
    <property type="match status" value="1"/>
</dbReference>
<feature type="compositionally biased region" description="Acidic residues" evidence="1">
    <location>
        <begin position="377"/>
        <end position="387"/>
    </location>
</feature>
<dbReference type="AlphaFoldDB" id="A0A1M6AQY4"/>
<proteinExistence type="predicted"/>
<evidence type="ECO:0000256" key="3">
    <source>
        <dbReference type="SAM" id="SignalP"/>
    </source>
</evidence>
<feature type="chain" id="PRO_5012680465" evidence="3">
    <location>
        <begin position="23"/>
        <end position="431"/>
    </location>
</feature>
<feature type="region of interest" description="Disordered" evidence="1">
    <location>
        <begin position="260"/>
        <end position="296"/>
    </location>
</feature>
<keyword evidence="2" id="KW-0812">Transmembrane</keyword>
<keyword evidence="3" id="KW-0732">Signal</keyword>
<reference evidence="5 6" key="1">
    <citation type="submission" date="2016-11" db="EMBL/GenBank/DDBJ databases">
        <authorList>
            <person name="Jaros S."/>
            <person name="Januszkiewicz K."/>
            <person name="Wedrychowicz H."/>
        </authorList>
    </citation>
    <scope>NUCLEOTIDE SEQUENCE [LARGE SCALE GENOMIC DNA]</scope>
    <source>
        <strain evidence="5 6">DSM 21074</strain>
    </source>
</reference>
<evidence type="ECO:0000256" key="2">
    <source>
        <dbReference type="SAM" id="Phobius"/>
    </source>
</evidence>
<feature type="region of interest" description="Disordered" evidence="1">
    <location>
        <begin position="332"/>
        <end position="431"/>
    </location>
</feature>
<evidence type="ECO:0000259" key="4">
    <source>
        <dbReference type="Pfam" id="PF04536"/>
    </source>
</evidence>
<feature type="signal peptide" evidence="3">
    <location>
        <begin position="1"/>
        <end position="22"/>
    </location>
</feature>
<dbReference type="Gene3D" id="3.10.310.50">
    <property type="match status" value="1"/>
</dbReference>
<sequence>MPRFLFFALFSLLVGLSCPANAQTGSLPPRPVPFQFINDQAKLLSAEEAGSLEKGLRRYASSTGTQVVVLTVPTLGGRPVADYARALGQSWGVGQRGKDNGLVILVAAQEHEVAIQTGRGLREAITPELTSRVINEKMTPGFRQGRYFAGLRAGLNTLLLAANPDSKPLRKTAATAAAPLPAAGPEAAASAAEQSPEPPAVAAAPEPASEPFSPSAAVPPASEPASPGLGLGAMALGALLVGGVVWLLVRLFRRRAAAPVAPAPDFRSGPASAPGQPTGPAGSYGRGSAGPAGPDFLPNRVGGAGMGSGMGGILMTGAAAAAGAYLGNRMAHGQDAPDTTPLPHPDNPAANLGTGAAGAAGAAGGGGFSALNTEPDATQETEPDYFSEEAAPNDSDPDYFSSDDSGSYDDSASDDTGGGGFDDDSNNSGSW</sequence>
<dbReference type="RefSeq" id="WP_073105381.1">
    <property type="nucleotide sequence ID" value="NZ_FQYN01000001.1"/>
</dbReference>
<keyword evidence="6" id="KW-1185">Reference proteome</keyword>
<feature type="compositionally biased region" description="Low complexity" evidence="1">
    <location>
        <begin position="398"/>
        <end position="410"/>
    </location>
</feature>
<protein>
    <submittedName>
        <fullName evidence="5">Uncharacterized membrane protein YgcG, contains a TPM-fold domain</fullName>
    </submittedName>
</protein>
<keyword evidence="2" id="KW-0472">Membrane</keyword>
<keyword evidence="2" id="KW-1133">Transmembrane helix</keyword>
<accession>A0A1M6AQY4</accession>
<dbReference type="OrthoDB" id="9810918at2"/>
<gene>
    <name evidence="5" type="ORF">SAMN02745146_0734</name>
</gene>
<feature type="domain" description="TPM" evidence="4">
    <location>
        <begin position="37"/>
        <end position="158"/>
    </location>
</feature>
<feature type="region of interest" description="Disordered" evidence="1">
    <location>
        <begin position="180"/>
        <end position="224"/>
    </location>
</feature>
<name>A0A1M6AQY4_9BACT</name>
<evidence type="ECO:0000256" key="1">
    <source>
        <dbReference type="SAM" id="MobiDB-lite"/>
    </source>
</evidence>
<feature type="compositionally biased region" description="Gly residues" evidence="1">
    <location>
        <begin position="355"/>
        <end position="368"/>
    </location>
</feature>
<dbReference type="InterPro" id="IPR007621">
    <property type="entry name" value="TPM_dom"/>
</dbReference>
<dbReference type="PANTHER" id="PTHR30373">
    <property type="entry name" value="UPF0603 PROTEIN YGCG"/>
    <property type="match status" value="1"/>
</dbReference>